<keyword evidence="3" id="KW-0732">Signal</keyword>
<evidence type="ECO:0000256" key="7">
    <source>
        <dbReference type="SAM" id="MobiDB-lite"/>
    </source>
</evidence>
<evidence type="ECO:0000256" key="4">
    <source>
        <dbReference type="ARBA" id="ARBA00022801"/>
    </source>
</evidence>
<evidence type="ECO:0000313" key="9">
    <source>
        <dbReference type="Proteomes" id="UP000310016"/>
    </source>
</evidence>
<dbReference type="OrthoDB" id="6534631at2"/>
<dbReference type="InterPro" id="IPR038765">
    <property type="entry name" value="Papain-like_cys_pep_sf"/>
</dbReference>
<gene>
    <name evidence="8" type="ORF">FAZ21_05410</name>
</gene>
<evidence type="ECO:0000256" key="3">
    <source>
        <dbReference type="ARBA" id="ARBA00022729"/>
    </source>
</evidence>
<comment type="caution">
    <text evidence="8">The sequence shown here is derived from an EMBL/GenBank/DDBJ whole genome shotgun (WGS) entry which is preliminary data.</text>
</comment>
<dbReference type="Proteomes" id="UP000310016">
    <property type="component" value="Unassembled WGS sequence"/>
</dbReference>
<dbReference type="InterPro" id="IPR008256">
    <property type="entry name" value="Peptidase_S1B"/>
</dbReference>
<dbReference type="Gene3D" id="3.90.1720.10">
    <property type="entry name" value="endopeptidase domain like (from Nostoc punctiforme)"/>
    <property type="match status" value="1"/>
</dbReference>
<comment type="similarity">
    <text evidence="1 6">Belongs to the peptidase S1B family.</text>
</comment>
<organism evidence="8 9">
    <name type="scientific">Chitiniphilus eburneus</name>
    <dbReference type="NCBI Taxonomy" id="2571148"/>
    <lineage>
        <taxon>Bacteria</taxon>
        <taxon>Pseudomonadati</taxon>
        <taxon>Pseudomonadota</taxon>
        <taxon>Betaproteobacteria</taxon>
        <taxon>Neisseriales</taxon>
        <taxon>Chitinibacteraceae</taxon>
        <taxon>Chitiniphilus</taxon>
    </lineage>
</organism>
<dbReference type="SUPFAM" id="SSF54001">
    <property type="entry name" value="Cysteine proteinases"/>
    <property type="match status" value="1"/>
</dbReference>
<dbReference type="InterPro" id="IPR009003">
    <property type="entry name" value="Peptidase_S1_PA"/>
</dbReference>
<evidence type="ECO:0000313" key="8">
    <source>
        <dbReference type="EMBL" id="TJZ76214.1"/>
    </source>
</evidence>
<dbReference type="PRINTS" id="PR00839">
    <property type="entry name" value="V8PROTEASE"/>
</dbReference>
<dbReference type="InterPro" id="IPR043504">
    <property type="entry name" value="Peptidase_S1_PA_chymotrypsin"/>
</dbReference>
<dbReference type="SUPFAM" id="SSF50494">
    <property type="entry name" value="Trypsin-like serine proteases"/>
    <property type="match status" value="1"/>
</dbReference>
<proteinExistence type="inferred from homology"/>
<keyword evidence="5 6" id="KW-0720">Serine protease</keyword>
<keyword evidence="4 6" id="KW-0378">Hydrolase</keyword>
<dbReference type="EC" id="3.4.21.-" evidence="6"/>
<evidence type="ECO:0000256" key="5">
    <source>
        <dbReference type="ARBA" id="ARBA00022825"/>
    </source>
</evidence>
<name>A0A4U0QJH1_9NEIS</name>
<feature type="compositionally biased region" description="Polar residues" evidence="7">
    <location>
        <begin position="1167"/>
        <end position="1177"/>
    </location>
</feature>
<protein>
    <recommendedName>
        <fullName evidence="6">Serine protease</fullName>
        <ecNumber evidence="6">3.4.21.-</ecNumber>
    </recommendedName>
</protein>
<dbReference type="Pfam" id="PF13365">
    <property type="entry name" value="Trypsin_2"/>
    <property type="match status" value="1"/>
</dbReference>
<dbReference type="Gene3D" id="2.40.10.10">
    <property type="entry name" value="Trypsin-like serine proteases"/>
    <property type="match status" value="2"/>
</dbReference>
<dbReference type="GO" id="GO:0006508">
    <property type="term" value="P:proteolysis"/>
    <property type="evidence" value="ECO:0007669"/>
    <property type="project" value="UniProtKB-KW"/>
</dbReference>
<reference evidence="8 9" key="1">
    <citation type="submission" date="2019-04" db="EMBL/GenBank/DDBJ databases">
        <title>Chitiniphilus eburnea sp. nov., a novel chitinolytic bacterium isolated from aquaculture sludge.</title>
        <authorList>
            <person name="Sheng M."/>
        </authorList>
    </citation>
    <scope>NUCLEOTIDE SEQUENCE [LARGE SCALE GENOMIC DNA]</scope>
    <source>
        <strain evidence="8 9">HX-2-15</strain>
    </source>
</reference>
<sequence length="1375" mass="144648">MAWLHRACPVGQEGLFPRSGQHGALHGALASGNRGRCLPTVLGADLPRDVRRSDGSAVRRHGAPRSRPRASAYATHRQQPVGGRMPVIRANRESIDDRFSVLGFTIRTESPLFEVGIATDPELFKPERRGQRTRANFYSSRGAGGVIRARRGEAVYLVPPDVLSNFVGQPRLYFGLATYAEGSGGSPITVQAPSGGNMYVNIAGLSGRGLRRLVSPAAPSAYGATNGHDPSLEWGGDARPAGAEARPGNGATVPAPTTNGSGNGAAPYDDGFGSFPAPAPAPAAPSATAPGNGAAPATAQSLRAYPVVALDTNRREARFPATGTLGSTEAAIALGVLGVLNPGLAGTILALRAVANRFNVSIGIGPSASVGFLIGGGIGAGLIFAPGDQIGYYGQFDIRGGWIDSASVELQITIVGGGIDSFGGISWAVAAEVDAGVSVSAQALFNTSLQFQGVTFGLGLGLGVEPIQVFLSLQGSYASGLALAQGYAPPQRRAALVRAQEILTPFYDPADPSSALTCQNDAFSAEREQWFAGVPNTTLFPHSAICQLLMTAPNGSVYQGTGFYIGRNRILTCAHNLHGKTRVTIIPGRNGAGGKPFGETTVQSSSWRVAPGYTGSGNWANDLAVIDNVPLAAPNDQWFEFLNATPSDQLPIVVCGYSLQSVAVPALTQAIDGDMQHLHGGYAASQSGPEVIEYPILTLKGASGSPVYHIANDGGTLRALVCAVHVTGEPAAQGLNRGCFITPRKIDWIEGRATSFALAARALAIPLDPGDGGRSIGLDALQPGDVIVSTARHIVSYGIRAGTLSAISHAMLYVGGGKVIEAVGEGVRETTLATAINGALLAVAYRDPRVDSGKAAAMVAYARGRVGNPYNYAGVAFTGYRILNPGGAALIDALARVLGLEVGQAGAAYCSELVYDAFQDAGIPLPGARPTDSRPSDIVDLFGTQLGYVGHLIASDVPLGIPLSLGVSRPLGLARGLSGESFSVHWDTTPYYPQTSDGSCWAASAAMIVGWRDNRRVTDQEIAGMVPVLNAYRNGLWPSQRQQLADAWNLVAEPPASYPIGEWRRLLENHGPVYVDMTWDTDGGGHVRVLVGMTSDGAEDGSDTFMYLHDPWYGTPGRIKVSYADFLALYEGRTGNSGGQLQYQLLHAASIPSHARPVTAAPFSLETADSASGDTSQAPRFSRAPAPPPMGEALSYSGRSHALTGPGVAVEIASAIAGATMERVANNVGDITWELDQLRGMKHPNDRAPDPAPATRDGEVIRLEDWPRVSDSYIDDIYAGFEINWQYTGKSVGNVLISNISTNDAIGWGLVVKAKIMDDNIVYPRDNPTFAALRIRFEYRFTHVLVQDQIAIVDVRLYGNGTRNVQFRWEQTGMF</sequence>
<evidence type="ECO:0000256" key="2">
    <source>
        <dbReference type="ARBA" id="ARBA00022670"/>
    </source>
</evidence>
<dbReference type="Pfam" id="PF12385">
    <property type="entry name" value="Peptidase_C70"/>
    <property type="match status" value="1"/>
</dbReference>
<dbReference type="InterPro" id="IPR022118">
    <property type="entry name" value="Peptidase_C70_AvrRpt2"/>
</dbReference>
<dbReference type="Gene3D" id="3.90.70.10">
    <property type="entry name" value="Cysteine proteinases"/>
    <property type="match status" value="1"/>
</dbReference>
<dbReference type="EMBL" id="SUMF01000003">
    <property type="protein sequence ID" value="TJZ76214.1"/>
    <property type="molecule type" value="Genomic_DNA"/>
</dbReference>
<dbReference type="GO" id="GO:0008236">
    <property type="term" value="F:serine-type peptidase activity"/>
    <property type="evidence" value="ECO:0007669"/>
    <property type="project" value="UniProtKB-KW"/>
</dbReference>
<evidence type="ECO:0000256" key="6">
    <source>
        <dbReference type="RuleBase" id="RU004296"/>
    </source>
</evidence>
<feature type="region of interest" description="Disordered" evidence="7">
    <location>
        <begin position="219"/>
        <end position="295"/>
    </location>
</feature>
<feature type="region of interest" description="Disordered" evidence="7">
    <location>
        <begin position="48"/>
        <end position="80"/>
    </location>
</feature>
<feature type="compositionally biased region" description="Low complexity" evidence="7">
    <location>
        <begin position="284"/>
        <end position="295"/>
    </location>
</feature>
<keyword evidence="2 6" id="KW-0645">Protease</keyword>
<feature type="region of interest" description="Disordered" evidence="7">
    <location>
        <begin position="1167"/>
        <end position="1192"/>
    </location>
</feature>
<keyword evidence="9" id="KW-1185">Reference proteome</keyword>
<evidence type="ECO:0000256" key="1">
    <source>
        <dbReference type="ARBA" id="ARBA00008764"/>
    </source>
</evidence>
<feature type="compositionally biased region" description="Basic residues" evidence="7">
    <location>
        <begin position="58"/>
        <end position="68"/>
    </location>
</feature>
<accession>A0A4U0QJH1</accession>